<evidence type="ECO:0000313" key="1">
    <source>
        <dbReference type="EMBL" id="NYS61640.1"/>
    </source>
</evidence>
<dbReference type="InterPro" id="IPR021398">
    <property type="entry name" value="DUF3037"/>
</dbReference>
<comment type="caution">
    <text evidence="1">The sequence shown here is derived from an EMBL/GenBank/DDBJ whole genome shotgun (WGS) entry which is preliminary data.</text>
</comment>
<dbReference type="Proteomes" id="UP000586119">
    <property type="component" value="Unassembled WGS sequence"/>
</dbReference>
<dbReference type="AlphaFoldDB" id="A0A7Z0LMJ2"/>
<accession>A0A7Z0LMJ2</accession>
<protein>
    <submittedName>
        <fullName evidence="1">DUF3037 domain-containing protein</fullName>
    </submittedName>
</protein>
<name>A0A7Z0LMJ2_9GAMM</name>
<sequence>MTNHYYNYAIIRFLPYRDRGEFINTGIVMYGNDGSFAARVVDANYPRVDDVFPALPEGLFAQYLKPMKRELSRIEALASDLSGNLDAQKKLFTHLIEPTEGLFTCSQAGTLAANSAQEALDELFNRYVHHD</sequence>
<proteinExistence type="predicted"/>
<reference evidence="1 2" key="1">
    <citation type="journal article" date="2015" name="Int. J. Syst. Evol. Microbiol.">
        <title>Halomonas salicampi sp. nov., a halotolerant and alkalitolerant bacterium isolated from a saltern soil.</title>
        <authorList>
            <person name="Lee J.C."/>
            <person name="Kim Y.S."/>
            <person name="Yun B.S."/>
            <person name="Whang K.S."/>
        </authorList>
    </citation>
    <scope>NUCLEOTIDE SEQUENCE [LARGE SCALE GENOMIC DNA]</scope>
    <source>
        <strain evidence="1 2">BH103</strain>
    </source>
</reference>
<evidence type="ECO:0000313" key="2">
    <source>
        <dbReference type="Proteomes" id="UP000586119"/>
    </source>
</evidence>
<gene>
    <name evidence="1" type="ORF">HZS81_12845</name>
</gene>
<dbReference type="Pfam" id="PF11236">
    <property type="entry name" value="DUF3037"/>
    <property type="match status" value="1"/>
</dbReference>
<dbReference type="RefSeq" id="WP_179930965.1">
    <property type="nucleotide sequence ID" value="NZ_JACCDF010000011.1"/>
</dbReference>
<organism evidence="1 2">
    <name type="scientific">Vreelandella salicampi</name>
    <dbReference type="NCBI Taxonomy" id="1449798"/>
    <lineage>
        <taxon>Bacteria</taxon>
        <taxon>Pseudomonadati</taxon>
        <taxon>Pseudomonadota</taxon>
        <taxon>Gammaproteobacteria</taxon>
        <taxon>Oceanospirillales</taxon>
        <taxon>Halomonadaceae</taxon>
        <taxon>Vreelandella</taxon>
    </lineage>
</organism>
<dbReference type="EMBL" id="JACCDF010000011">
    <property type="protein sequence ID" value="NYS61640.1"/>
    <property type="molecule type" value="Genomic_DNA"/>
</dbReference>
<keyword evidence="2" id="KW-1185">Reference proteome</keyword>